<dbReference type="EMBL" id="MRVI01000001">
    <property type="protein sequence ID" value="OOC61355.1"/>
    <property type="molecule type" value="Genomic_DNA"/>
</dbReference>
<dbReference type="RefSeq" id="WP_077566039.1">
    <property type="nucleotide sequence ID" value="NZ_CP016809.1"/>
</dbReference>
<name>A0A1B2DU93_9BACL</name>
<dbReference type="Proteomes" id="UP000189059">
    <property type="component" value="Unassembled WGS sequence"/>
</dbReference>
<gene>
    <name evidence="2" type="ORF">BBD40_05310</name>
    <name evidence="1" type="ORF">BBD41_01040</name>
</gene>
<dbReference type="OrthoDB" id="7946528at2"/>
<reference evidence="1" key="1">
    <citation type="submission" date="2016-08" db="EMBL/GenBank/DDBJ databases">
        <title>Complete Genome Seqeunce of Paenibacillus sp. nov. IHBB 9852 from high altitute lake of Indian trans-Himalayas.</title>
        <authorList>
            <person name="Kiran S."/>
            <person name="Swarnkar M.K."/>
            <person name="Rana A."/>
            <person name="Tewari R."/>
            <person name="Gulati A."/>
        </authorList>
    </citation>
    <scope>NUCLEOTIDE SEQUENCE [LARGE SCALE GENOMIC DNA]</scope>
    <source>
        <strain evidence="1">IHBB 9852</strain>
    </source>
</reference>
<accession>A0A1B2DU93</accession>
<dbReference type="KEGG" id="pib:BBD41_01040"/>
<protein>
    <submittedName>
        <fullName evidence="1">Uncharacterized protein</fullName>
    </submittedName>
</protein>
<reference evidence="2 3" key="2">
    <citation type="submission" date="2016-12" db="EMBL/GenBank/DDBJ databases">
        <title>Genome sequencing and description of Paenibacillus sp. nov. from high altitude lake in the Indian Trans- Himalayas.</title>
        <authorList>
            <person name="Kiran S."/>
            <person name="Swarnkar M.K."/>
            <person name="Rana A."/>
            <person name="Tewari R."/>
            <person name="Gulati A."/>
        </authorList>
    </citation>
    <scope>NUCLEOTIDE SEQUENCE [LARGE SCALE GENOMIC DNA]</scope>
    <source>
        <strain evidence="2 3">IHBB 9951</strain>
    </source>
</reference>
<sequence>MNDIQLLHQQDALQHEADEVVKELKLEELLATAGKPVRVGSSALGLMVWRDLDMTVVCSRLQVDEIARIASMLITSKGVRELRFLNDSGDFRTDPSYPDGLYLGVKYTSSKGKDWSMDLWFVDEPDLQPDLKHVNTMPDRLTPELRHAILQIKSRWAARQEYGNAVKSYDIYTAVLEDDVRTPEQFEAWLRKKA</sequence>
<dbReference type="GeneID" id="48306803"/>
<dbReference type="AlphaFoldDB" id="A0A1B2DU93"/>
<evidence type="ECO:0000313" key="2">
    <source>
        <dbReference type="EMBL" id="OOC61355.1"/>
    </source>
</evidence>
<dbReference type="EMBL" id="CP016809">
    <property type="protein sequence ID" value="ANY71283.1"/>
    <property type="molecule type" value="Genomic_DNA"/>
</dbReference>
<organism evidence="1">
    <name type="scientific">Paenibacillus ihbetae</name>
    <dbReference type="NCBI Taxonomy" id="1870820"/>
    <lineage>
        <taxon>Bacteria</taxon>
        <taxon>Bacillati</taxon>
        <taxon>Bacillota</taxon>
        <taxon>Bacilli</taxon>
        <taxon>Bacillales</taxon>
        <taxon>Paenibacillaceae</taxon>
        <taxon>Paenibacillus</taxon>
    </lineage>
</organism>
<keyword evidence="3" id="KW-1185">Reference proteome</keyword>
<evidence type="ECO:0000313" key="1">
    <source>
        <dbReference type="EMBL" id="ANY71283.1"/>
    </source>
</evidence>
<evidence type="ECO:0000313" key="3">
    <source>
        <dbReference type="Proteomes" id="UP000189059"/>
    </source>
</evidence>
<proteinExistence type="predicted"/>